<feature type="coiled-coil region" evidence="6">
    <location>
        <begin position="1053"/>
        <end position="1143"/>
    </location>
</feature>
<keyword evidence="3" id="KW-0963">Cytoplasm</keyword>
<feature type="compositionally biased region" description="Basic and acidic residues" evidence="7">
    <location>
        <begin position="1460"/>
        <end position="1480"/>
    </location>
</feature>
<dbReference type="GeneID" id="25261527"/>
<feature type="compositionally biased region" description="Low complexity" evidence="7">
    <location>
        <begin position="22"/>
        <end position="34"/>
    </location>
</feature>
<dbReference type="GO" id="GO:0051285">
    <property type="term" value="C:cell cortex of cell tip"/>
    <property type="evidence" value="ECO:0007669"/>
    <property type="project" value="TreeGrafter"/>
</dbReference>
<proteinExistence type="predicted"/>
<feature type="compositionally biased region" description="Polar residues" evidence="7">
    <location>
        <begin position="639"/>
        <end position="670"/>
    </location>
</feature>
<dbReference type="FunFam" id="2.120.10.80:FF:000049">
    <property type="entry name" value="Cell polarity protein (Tea1)"/>
    <property type="match status" value="1"/>
</dbReference>
<dbReference type="RefSeq" id="XP_013242728.1">
    <property type="nucleotide sequence ID" value="XM_013387274.1"/>
</dbReference>
<feature type="region of interest" description="Disordered" evidence="7">
    <location>
        <begin position="537"/>
        <end position="738"/>
    </location>
</feature>
<feature type="region of interest" description="Disordered" evidence="7">
    <location>
        <begin position="1518"/>
        <end position="1563"/>
    </location>
</feature>
<dbReference type="InterPro" id="IPR015915">
    <property type="entry name" value="Kelch-typ_b-propeller"/>
</dbReference>
<dbReference type="EMBL" id="JMSN01000052">
    <property type="protein sequence ID" value="KDN44358.1"/>
    <property type="molecule type" value="Genomic_DNA"/>
</dbReference>
<feature type="coiled-coil region" evidence="6">
    <location>
        <begin position="883"/>
        <end position="982"/>
    </location>
</feature>
<evidence type="ECO:0000256" key="3">
    <source>
        <dbReference type="ARBA" id="ARBA00022490"/>
    </source>
</evidence>
<evidence type="ECO:0000256" key="2">
    <source>
        <dbReference type="ARBA" id="ARBA00022441"/>
    </source>
</evidence>
<organism evidence="8 9">
    <name type="scientific">Tilletiaria anomala (strain ATCC 24038 / CBS 436.72 / UBC 951)</name>
    <dbReference type="NCBI Taxonomy" id="1037660"/>
    <lineage>
        <taxon>Eukaryota</taxon>
        <taxon>Fungi</taxon>
        <taxon>Dikarya</taxon>
        <taxon>Basidiomycota</taxon>
        <taxon>Ustilaginomycotina</taxon>
        <taxon>Exobasidiomycetes</taxon>
        <taxon>Georgefischeriales</taxon>
        <taxon>Tilletiariaceae</taxon>
        <taxon>Tilletiaria</taxon>
    </lineage>
</organism>
<keyword evidence="4" id="KW-0677">Repeat</keyword>
<feature type="compositionally biased region" description="Polar residues" evidence="7">
    <location>
        <begin position="1537"/>
        <end position="1552"/>
    </location>
</feature>
<dbReference type="OrthoDB" id="45365at2759"/>
<keyword evidence="9" id="KW-1185">Reference proteome</keyword>
<evidence type="ECO:0000256" key="7">
    <source>
        <dbReference type="SAM" id="MobiDB-lite"/>
    </source>
</evidence>
<feature type="compositionally biased region" description="Basic and acidic residues" evidence="7">
    <location>
        <begin position="1554"/>
        <end position="1563"/>
    </location>
</feature>
<reference evidence="8 9" key="1">
    <citation type="submission" date="2014-05" db="EMBL/GenBank/DDBJ databases">
        <title>Draft genome sequence of a rare smut relative, Tilletiaria anomala UBC 951.</title>
        <authorList>
            <consortium name="DOE Joint Genome Institute"/>
            <person name="Toome M."/>
            <person name="Kuo A."/>
            <person name="Henrissat B."/>
            <person name="Lipzen A."/>
            <person name="Tritt A."/>
            <person name="Yoshinaga Y."/>
            <person name="Zane M."/>
            <person name="Barry K."/>
            <person name="Grigoriev I.V."/>
            <person name="Spatafora J.W."/>
            <person name="Aimea M.C."/>
        </authorList>
    </citation>
    <scope>NUCLEOTIDE SEQUENCE [LARGE SCALE GENOMIC DNA]</scope>
    <source>
        <strain evidence="8 9">UBC 951</strain>
    </source>
</reference>
<dbReference type="SUPFAM" id="SSF117281">
    <property type="entry name" value="Kelch motif"/>
    <property type="match status" value="1"/>
</dbReference>
<feature type="region of interest" description="Disordered" evidence="7">
    <location>
        <begin position="140"/>
        <end position="176"/>
    </location>
</feature>
<comment type="caution">
    <text evidence="8">The sequence shown here is derived from an EMBL/GenBank/DDBJ whole genome shotgun (WGS) entry which is preliminary data.</text>
</comment>
<dbReference type="Proteomes" id="UP000027361">
    <property type="component" value="Unassembled WGS sequence"/>
</dbReference>
<evidence type="ECO:0008006" key="10">
    <source>
        <dbReference type="Google" id="ProtNLM"/>
    </source>
</evidence>
<feature type="compositionally biased region" description="Low complexity" evidence="7">
    <location>
        <begin position="56"/>
        <end position="68"/>
    </location>
</feature>
<feature type="compositionally biased region" description="Polar residues" evidence="7">
    <location>
        <begin position="148"/>
        <end position="173"/>
    </location>
</feature>
<sequence>MAIFGKKKDKADGATAGSPTQGSAPPGTASSSTGSHGGKGSISNGAGAPSGGPSGLPGQYGSPSSLSSAGGGPPGAASGFKFGGPAPRQDMGSSGIPAPGGGVPDARTRKLSDEGIGSTYQMPSIGATAGGMQSGLPLSSAGAPLFSGMTSGGPSSATGTNSSGSERGSSRPQQVVYPWSQRQLIVNPPRFLDANRQAPPGTLSPSPFPRYGLAANQTASATGEVYLFGGLVRESVKNDLYIVHVDKVSQSPAPPTPGAPPTSVSVAGGVSATLVQTTGDIPPPRVGHATVLVSNVLILWGGDTKVRADDQQDEGLYLLNLSTREWTRVVSNSDAPKSCPVGRYGHTVSIVGSKFYVFGGQVDGLFLNDLWSFDLNSLKGNPTWELLKPNGELPPQRTGHASVTYKDKIYIFGGTDGQYHYNDTWCYEVATNTWSELSCIGYIPVPREGHSTCLVDDVMYIFGGRGVDGKDLGDLASFKISNQRWYMFANMGPSPSGRSGHALTTFQNKVIVLGGESFTGSKPDDPAIVHVLDTGKIKYPPDSAKTGTTGPGAGSTIRKSGAGPMASGIPGPTLGNTNASQRAMSPNGTERAASPTQRDGRQPLNGIVSMMNSQQQQSPPPPSAGQQQHSQVQTQSQSHLMQQPQSKIAQPPGGSQISPAAGAMNQQGTLQQAPGPAGGAPQNIMRSVSPTQQAVQQQRAAALSGAGIAPTQPPSSLQSHAISPPVVGGQGSTYIGPRSQRSLENMRSNQGPRAGSPSMMGATVSSVSAMHTKTVNGFMNLTPPGSQQLTQDGFYQQPNTFSGPAAAASALAPSNSSAELEVMKKREAWMKAALAMAVKKGFIAPEQLQGDGVNGTDGSVNLDLDGIDTGVEGTDKDRIVRALITLKTRLAQAQSTIAEQAQQEGDKVTESERSRAAALQEAAFYRAKLHALESNNLTEASRLEHERTMQLETRVTDALREKSTLERQLASLREQTKLEQQLRTSAEERLSETAKRAMSAEAAQMKAYEEVSALQKRSYNAESALREHGEQLAQLTSLLSRQKSDHEFVRGQLDDANATVDQHLASLTQLQAALDATSARASEHERLHYQHRDLTTSHQQKAAQLQAELQQKTSEVAASAQRIEELEAVVANLQQEANTHRQASQVGLAEVLNTRQLLASRNAEGSVPSHVIEKMRALEDESDSLRQMHASTRAAADHAAASLSETRERNTLLEKQHSGLRSELSVVRSQLAIALQELARLKDQASAKDVQLRDSLRAAEAAEIKAQLLKSFMSERGITVPGDSELSTQDGFAERKIQSLQAEVDERTKQVEDLQKRVASSQAHIDSLGRNAGMADNASLVEAQRRAELAEKELADTTASYKERMAQLESDYQTAVQFVKGTEKMLRRMKDELTKYKTENAQLQADVTALRAGTATEDGSEAARDIEALRTRLQDVTQQSEEVAAENRELERRMAVLISEQKDAHDRSRGLADSHADSTKKVQVLESEVGKLESNLNSVREELQKTLTLNQHLSAELNKTGDSGVHAASMTRDLSAAHSSNDQLKQENQSLAQRLHETEEKVS</sequence>
<feature type="coiled-coil region" evidence="6">
    <location>
        <begin position="1203"/>
        <end position="1244"/>
    </location>
</feature>
<feature type="compositionally biased region" description="Low complexity" evidence="7">
    <location>
        <begin position="671"/>
        <end position="682"/>
    </location>
</feature>
<comment type="subcellular location">
    <subcellularLocation>
        <location evidence="1">Cytoplasm</location>
    </subcellularLocation>
</comment>
<feature type="compositionally biased region" description="Low complexity" evidence="7">
    <location>
        <begin position="624"/>
        <end position="638"/>
    </location>
</feature>
<feature type="region of interest" description="Disordered" evidence="7">
    <location>
        <begin position="1460"/>
        <end position="1481"/>
    </location>
</feature>
<dbReference type="FunCoup" id="A0A066VVS8">
    <property type="interactions" value="6"/>
</dbReference>
<dbReference type="PANTHER" id="PTHR23244:SF456">
    <property type="entry name" value="MULTIPLE EPIDERMAL GROWTH FACTOR-LIKE DOMAINS PROTEIN 8"/>
    <property type="match status" value="1"/>
</dbReference>
<evidence type="ECO:0000313" key="9">
    <source>
        <dbReference type="Proteomes" id="UP000027361"/>
    </source>
</evidence>
<evidence type="ECO:0000313" key="8">
    <source>
        <dbReference type="EMBL" id="KDN44358.1"/>
    </source>
</evidence>
<evidence type="ECO:0000256" key="1">
    <source>
        <dbReference type="ARBA" id="ARBA00004496"/>
    </source>
</evidence>
<feature type="compositionally biased region" description="Polar residues" evidence="7">
    <location>
        <begin position="574"/>
        <end position="588"/>
    </location>
</feature>
<keyword evidence="2" id="KW-0880">Kelch repeat</keyword>
<evidence type="ECO:0000256" key="5">
    <source>
        <dbReference type="ARBA" id="ARBA00023054"/>
    </source>
</evidence>
<feature type="region of interest" description="Disordered" evidence="7">
    <location>
        <begin position="1"/>
        <end position="110"/>
    </location>
</feature>
<evidence type="ECO:0000256" key="4">
    <source>
        <dbReference type="ARBA" id="ARBA00022737"/>
    </source>
</evidence>
<dbReference type="Gene3D" id="2.120.10.80">
    <property type="entry name" value="Kelch-type beta propeller"/>
    <property type="match status" value="2"/>
</dbReference>
<evidence type="ECO:0000256" key="6">
    <source>
        <dbReference type="SAM" id="Coils"/>
    </source>
</evidence>
<dbReference type="InterPro" id="IPR006652">
    <property type="entry name" value="Kelch_1"/>
</dbReference>
<feature type="compositionally biased region" description="Low complexity" evidence="7">
    <location>
        <begin position="75"/>
        <end position="87"/>
    </location>
</feature>
<accession>A0A066VVS8</accession>
<dbReference type="SMART" id="SM00612">
    <property type="entry name" value="Kelch"/>
    <property type="match status" value="2"/>
</dbReference>
<dbReference type="InParanoid" id="A0A066VVS8"/>
<name>A0A066VVS8_TILAU</name>
<dbReference type="Pfam" id="PF24681">
    <property type="entry name" value="Kelch_KLHDC2_KLHL20_DRC7"/>
    <property type="match status" value="1"/>
</dbReference>
<dbReference type="GO" id="GO:0061245">
    <property type="term" value="P:establishment or maintenance of bipolar cell polarity"/>
    <property type="evidence" value="ECO:0007669"/>
    <property type="project" value="TreeGrafter"/>
</dbReference>
<gene>
    <name evidence="8" type="ORF">K437DRAFT_138401</name>
</gene>
<dbReference type="PANTHER" id="PTHR23244">
    <property type="entry name" value="KELCH REPEAT DOMAIN"/>
    <property type="match status" value="1"/>
</dbReference>
<feature type="compositionally biased region" description="Low complexity" evidence="7">
    <location>
        <begin position="692"/>
        <end position="702"/>
    </location>
</feature>
<dbReference type="STRING" id="1037660.A0A066VVS8"/>
<keyword evidence="5 6" id="KW-0175">Coiled coil</keyword>
<dbReference type="OMA" id="CIGYIPA"/>
<protein>
    <recommendedName>
        <fullName evidence="10">Galactose oxidase</fullName>
    </recommendedName>
</protein>
<dbReference type="HOGENOM" id="CLU_002697_0_0_1"/>